<accession>A0A8S4QXB5</accession>
<dbReference type="InterPro" id="IPR009003">
    <property type="entry name" value="Peptidase_S1_PA"/>
</dbReference>
<dbReference type="PANTHER" id="PTHR24276">
    <property type="entry name" value="POLYSERASE-RELATED"/>
    <property type="match status" value="1"/>
</dbReference>
<dbReference type="Gene3D" id="2.40.10.10">
    <property type="entry name" value="Trypsin-like serine proteases"/>
    <property type="match status" value="1"/>
</dbReference>
<dbReference type="SUPFAM" id="SSF50494">
    <property type="entry name" value="Trypsin-like serine proteases"/>
    <property type="match status" value="1"/>
</dbReference>
<dbReference type="PANTHER" id="PTHR24276:SF91">
    <property type="entry name" value="AT26814P-RELATED"/>
    <property type="match status" value="1"/>
</dbReference>
<evidence type="ECO:0000256" key="4">
    <source>
        <dbReference type="ARBA" id="ARBA00023157"/>
    </source>
</evidence>
<dbReference type="GO" id="GO:0006508">
    <property type="term" value="P:proteolysis"/>
    <property type="evidence" value="ECO:0007669"/>
    <property type="project" value="UniProtKB-KW"/>
</dbReference>
<dbReference type="OrthoDB" id="10051896at2759"/>
<dbReference type="AlphaFoldDB" id="A0A8S4QXB5"/>
<keyword evidence="1" id="KW-0645">Protease</keyword>
<reference evidence="6" key="1">
    <citation type="submission" date="2022-03" db="EMBL/GenBank/DDBJ databases">
        <authorList>
            <person name="Lindestad O."/>
        </authorList>
    </citation>
    <scope>NUCLEOTIDE SEQUENCE</scope>
</reference>
<gene>
    <name evidence="6" type="primary">jg533</name>
    <name evidence="6" type="ORF">PAEG_LOCUS7750</name>
</gene>
<feature type="domain" description="Peptidase S1" evidence="5">
    <location>
        <begin position="1"/>
        <end position="131"/>
    </location>
</feature>
<dbReference type="InterPro" id="IPR043504">
    <property type="entry name" value="Peptidase_S1_PA_chymotrypsin"/>
</dbReference>
<dbReference type="InterPro" id="IPR001254">
    <property type="entry name" value="Trypsin_dom"/>
</dbReference>
<feature type="non-terminal residue" evidence="6">
    <location>
        <position position="1"/>
    </location>
</feature>
<evidence type="ECO:0000256" key="3">
    <source>
        <dbReference type="ARBA" id="ARBA00022825"/>
    </source>
</evidence>
<keyword evidence="4" id="KW-1015">Disulfide bond</keyword>
<name>A0A8S4QXB5_9NEOP</name>
<dbReference type="Proteomes" id="UP000838756">
    <property type="component" value="Unassembled WGS sequence"/>
</dbReference>
<evidence type="ECO:0000256" key="2">
    <source>
        <dbReference type="ARBA" id="ARBA00022801"/>
    </source>
</evidence>
<protein>
    <submittedName>
        <fullName evidence="6">Jg533 protein</fullName>
    </submittedName>
</protein>
<dbReference type="InterPro" id="IPR050430">
    <property type="entry name" value="Peptidase_S1"/>
</dbReference>
<evidence type="ECO:0000256" key="1">
    <source>
        <dbReference type="ARBA" id="ARBA00022670"/>
    </source>
</evidence>
<keyword evidence="3" id="KW-0720">Serine protease</keyword>
<dbReference type="PROSITE" id="PS50240">
    <property type="entry name" value="TRYPSIN_DOM"/>
    <property type="match status" value="1"/>
</dbReference>
<dbReference type="EMBL" id="CAKXAJ010022640">
    <property type="protein sequence ID" value="CAH2227221.1"/>
    <property type="molecule type" value="Genomic_DNA"/>
</dbReference>
<organism evidence="6 7">
    <name type="scientific">Pararge aegeria aegeria</name>
    <dbReference type="NCBI Taxonomy" id="348720"/>
    <lineage>
        <taxon>Eukaryota</taxon>
        <taxon>Metazoa</taxon>
        <taxon>Ecdysozoa</taxon>
        <taxon>Arthropoda</taxon>
        <taxon>Hexapoda</taxon>
        <taxon>Insecta</taxon>
        <taxon>Pterygota</taxon>
        <taxon>Neoptera</taxon>
        <taxon>Endopterygota</taxon>
        <taxon>Lepidoptera</taxon>
        <taxon>Glossata</taxon>
        <taxon>Ditrysia</taxon>
        <taxon>Papilionoidea</taxon>
        <taxon>Nymphalidae</taxon>
        <taxon>Satyrinae</taxon>
        <taxon>Satyrini</taxon>
        <taxon>Parargina</taxon>
        <taxon>Pararge</taxon>
    </lineage>
</organism>
<keyword evidence="2" id="KW-0378">Hydrolase</keyword>
<dbReference type="Pfam" id="PF00089">
    <property type="entry name" value="Trypsin"/>
    <property type="match status" value="1"/>
</dbReference>
<sequence>MDITVGTDTAESGGQRYDIEKVVVHPLYKLYDYDVCVIKIKGTFRFSDRVSPIQMAQPNAEPSNGVMLLTTGFGDTMDNQNIDSLRATSNQLLGVKVPLVDREVCRKTLTMFEITERMLCAGGQRGKDSCK</sequence>
<dbReference type="GO" id="GO:0004252">
    <property type="term" value="F:serine-type endopeptidase activity"/>
    <property type="evidence" value="ECO:0007669"/>
    <property type="project" value="InterPro"/>
</dbReference>
<keyword evidence="7" id="KW-1185">Reference proteome</keyword>
<evidence type="ECO:0000313" key="7">
    <source>
        <dbReference type="Proteomes" id="UP000838756"/>
    </source>
</evidence>
<evidence type="ECO:0000313" key="6">
    <source>
        <dbReference type="EMBL" id="CAH2227221.1"/>
    </source>
</evidence>
<dbReference type="SMART" id="SM00020">
    <property type="entry name" value="Tryp_SPc"/>
    <property type="match status" value="1"/>
</dbReference>
<comment type="caution">
    <text evidence="6">The sequence shown here is derived from an EMBL/GenBank/DDBJ whole genome shotgun (WGS) entry which is preliminary data.</text>
</comment>
<evidence type="ECO:0000259" key="5">
    <source>
        <dbReference type="PROSITE" id="PS50240"/>
    </source>
</evidence>
<proteinExistence type="predicted"/>